<evidence type="ECO:0000313" key="3">
    <source>
        <dbReference type="Proteomes" id="UP000001070"/>
    </source>
</evidence>
<dbReference type="KEGG" id="dgr:6567486"/>
<dbReference type="AlphaFoldDB" id="B4JRQ3"/>
<dbReference type="InterPro" id="IPR022214">
    <property type="entry name" value="MZT1"/>
</dbReference>
<name>B4JRQ3_DROGR</name>
<feature type="region of interest" description="Disordered" evidence="1">
    <location>
        <begin position="1"/>
        <end position="34"/>
    </location>
</feature>
<dbReference type="eggNOG" id="ENOG502T9GC">
    <property type="taxonomic scope" value="Eukaryota"/>
</dbReference>
<dbReference type="OMA" id="ADIVMHI"/>
<reference evidence="2 3" key="1">
    <citation type="journal article" date="2007" name="Nature">
        <title>Evolution of genes and genomes on the Drosophila phylogeny.</title>
        <authorList>
            <consortium name="Drosophila 12 Genomes Consortium"/>
            <person name="Clark A.G."/>
            <person name="Eisen M.B."/>
            <person name="Smith D.R."/>
            <person name="Bergman C.M."/>
            <person name="Oliver B."/>
            <person name="Markow T.A."/>
            <person name="Kaufman T.C."/>
            <person name="Kellis M."/>
            <person name="Gelbart W."/>
            <person name="Iyer V.N."/>
            <person name="Pollard D.A."/>
            <person name="Sackton T.B."/>
            <person name="Larracuente A.M."/>
            <person name="Singh N.D."/>
            <person name="Abad J.P."/>
            <person name="Abt D.N."/>
            <person name="Adryan B."/>
            <person name="Aguade M."/>
            <person name="Akashi H."/>
            <person name="Anderson W.W."/>
            <person name="Aquadro C.F."/>
            <person name="Ardell D.H."/>
            <person name="Arguello R."/>
            <person name="Artieri C.G."/>
            <person name="Barbash D.A."/>
            <person name="Barker D."/>
            <person name="Barsanti P."/>
            <person name="Batterham P."/>
            <person name="Batzoglou S."/>
            <person name="Begun D."/>
            <person name="Bhutkar A."/>
            <person name="Blanco E."/>
            <person name="Bosak S.A."/>
            <person name="Bradley R.K."/>
            <person name="Brand A.D."/>
            <person name="Brent M.R."/>
            <person name="Brooks A.N."/>
            <person name="Brown R.H."/>
            <person name="Butlin R.K."/>
            <person name="Caggese C."/>
            <person name="Calvi B.R."/>
            <person name="Bernardo de Carvalho A."/>
            <person name="Caspi A."/>
            <person name="Castrezana S."/>
            <person name="Celniker S.E."/>
            <person name="Chang J.L."/>
            <person name="Chapple C."/>
            <person name="Chatterji S."/>
            <person name="Chinwalla A."/>
            <person name="Civetta A."/>
            <person name="Clifton S.W."/>
            <person name="Comeron J.M."/>
            <person name="Costello J.C."/>
            <person name="Coyne J.A."/>
            <person name="Daub J."/>
            <person name="David R.G."/>
            <person name="Delcher A.L."/>
            <person name="Delehaunty K."/>
            <person name="Do C.B."/>
            <person name="Ebling H."/>
            <person name="Edwards K."/>
            <person name="Eickbush T."/>
            <person name="Evans J.D."/>
            <person name="Filipski A."/>
            <person name="Findeiss S."/>
            <person name="Freyhult E."/>
            <person name="Fulton L."/>
            <person name="Fulton R."/>
            <person name="Garcia A.C."/>
            <person name="Gardiner A."/>
            <person name="Garfield D.A."/>
            <person name="Garvin B.E."/>
            <person name="Gibson G."/>
            <person name="Gilbert D."/>
            <person name="Gnerre S."/>
            <person name="Godfrey J."/>
            <person name="Good R."/>
            <person name="Gotea V."/>
            <person name="Gravely B."/>
            <person name="Greenberg A.J."/>
            <person name="Griffiths-Jones S."/>
            <person name="Gross S."/>
            <person name="Guigo R."/>
            <person name="Gustafson E.A."/>
            <person name="Haerty W."/>
            <person name="Hahn M.W."/>
            <person name="Halligan D.L."/>
            <person name="Halpern A.L."/>
            <person name="Halter G.M."/>
            <person name="Han M.V."/>
            <person name="Heger A."/>
            <person name="Hillier L."/>
            <person name="Hinrichs A.S."/>
            <person name="Holmes I."/>
            <person name="Hoskins R.A."/>
            <person name="Hubisz M.J."/>
            <person name="Hultmark D."/>
            <person name="Huntley M.A."/>
            <person name="Jaffe D.B."/>
            <person name="Jagadeeshan S."/>
            <person name="Jeck W.R."/>
            <person name="Johnson J."/>
            <person name="Jones C.D."/>
            <person name="Jordan W.C."/>
            <person name="Karpen G.H."/>
            <person name="Kataoka E."/>
            <person name="Keightley P.D."/>
            <person name="Kheradpour P."/>
            <person name="Kirkness E.F."/>
            <person name="Koerich L.B."/>
            <person name="Kristiansen K."/>
            <person name="Kudrna D."/>
            <person name="Kulathinal R.J."/>
            <person name="Kumar S."/>
            <person name="Kwok R."/>
            <person name="Lander E."/>
            <person name="Langley C.H."/>
            <person name="Lapoint R."/>
            <person name="Lazzaro B.P."/>
            <person name="Lee S.J."/>
            <person name="Levesque L."/>
            <person name="Li R."/>
            <person name="Lin C.F."/>
            <person name="Lin M.F."/>
            <person name="Lindblad-Toh K."/>
            <person name="Llopart A."/>
            <person name="Long M."/>
            <person name="Low L."/>
            <person name="Lozovsky E."/>
            <person name="Lu J."/>
            <person name="Luo M."/>
            <person name="Machado C.A."/>
            <person name="Makalowski W."/>
            <person name="Marzo M."/>
            <person name="Matsuda M."/>
            <person name="Matzkin L."/>
            <person name="McAllister B."/>
            <person name="McBride C.S."/>
            <person name="McKernan B."/>
            <person name="McKernan K."/>
            <person name="Mendez-Lago M."/>
            <person name="Minx P."/>
            <person name="Mollenhauer M.U."/>
            <person name="Montooth K."/>
            <person name="Mount S.M."/>
            <person name="Mu X."/>
            <person name="Myers E."/>
            <person name="Negre B."/>
            <person name="Newfeld S."/>
            <person name="Nielsen R."/>
            <person name="Noor M.A."/>
            <person name="O'Grady P."/>
            <person name="Pachter L."/>
            <person name="Papaceit M."/>
            <person name="Parisi M.J."/>
            <person name="Parisi M."/>
            <person name="Parts L."/>
            <person name="Pedersen J.S."/>
            <person name="Pesole G."/>
            <person name="Phillippy A.M."/>
            <person name="Ponting C.P."/>
            <person name="Pop M."/>
            <person name="Porcelli D."/>
            <person name="Powell J.R."/>
            <person name="Prohaska S."/>
            <person name="Pruitt K."/>
            <person name="Puig M."/>
            <person name="Quesneville H."/>
            <person name="Ram K.R."/>
            <person name="Rand D."/>
            <person name="Rasmussen M.D."/>
            <person name="Reed L.K."/>
            <person name="Reenan R."/>
            <person name="Reily A."/>
            <person name="Remington K.A."/>
            <person name="Rieger T.T."/>
            <person name="Ritchie M.G."/>
            <person name="Robin C."/>
            <person name="Rogers Y.H."/>
            <person name="Rohde C."/>
            <person name="Rozas J."/>
            <person name="Rubenfield M.J."/>
            <person name="Ruiz A."/>
            <person name="Russo S."/>
            <person name="Salzberg S.L."/>
            <person name="Sanchez-Gracia A."/>
            <person name="Saranga D.J."/>
            <person name="Sato H."/>
            <person name="Schaeffer S.W."/>
            <person name="Schatz M.C."/>
            <person name="Schlenke T."/>
            <person name="Schwartz R."/>
            <person name="Segarra C."/>
            <person name="Singh R.S."/>
            <person name="Sirot L."/>
            <person name="Sirota M."/>
            <person name="Sisneros N.B."/>
            <person name="Smith C.D."/>
            <person name="Smith T.F."/>
            <person name="Spieth J."/>
            <person name="Stage D.E."/>
            <person name="Stark A."/>
            <person name="Stephan W."/>
            <person name="Strausberg R.L."/>
            <person name="Strempel S."/>
            <person name="Sturgill D."/>
            <person name="Sutton G."/>
            <person name="Sutton G.G."/>
            <person name="Tao W."/>
            <person name="Teichmann S."/>
            <person name="Tobari Y.N."/>
            <person name="Tomimura Y."/>
            <person name="Tsolas J.M."/>
            <person name="Valente V.L."/>
            <person name="Venter E."/>
            <person name="Venter J.C."/>
            <person name="Vicario S."/>
            <person name="Vieira F.G."/>
            <person name="Vilella A.J."/>
            <person name="Villasante A."/>
            <person name="Walenz B."/>
            <person name="Wang J."/>
            <person name="Wasserman M."/>
            <person name="Watts T."/>
            <person name="Wilson D."/>
            <person name="Wilson R.K."/>
            <person name="Wing R.A."/>
            <person name="Wolfner M.F."/>
            <person name="Wong A."/>
            <person name="Wong G.K."/>
            <person name="Wu C.I."/>
            <person name="Wu G."/>
            <person name="Yamamoto D."/>
            <person name="Yang H.P."/>
            <person name="Yang S.P."/>
            <person name="Yorke J.A."/>
            <person name="Yoshida K."/>
            <person name="Zdobnov E."/>
            <person name="Zhang P."/>
            <person name="Zhang Y."/>
            <person name="Zimin A.V."/>
            <person name="Baldwin J."/>
            <person name="Abdouelleil A."/>
            <person name="Abdulkadir J."/>
            <person name="Abebe A."/>
            <person name="Abera B."/>
            <person name="Abreu J."/>
            <person name="Acer S.C."/>
            <person name="Aftuck L."/>
            <person name="Alexander A."/>
            <person name="An P."/>
            <person name="Anderson E."/>
            <person name="Anderson S."/>
            <person name="Arachi H."/>
            <person name="Azer M."/>
            <person name="Bachantsang P."/>
            <person name="Barry A."/>
            <person name="Bayul T."/>
            <person name="Berlin A."/>
            <person name="Bessette D."/>
            <person name="Bloom T."/>
            <person name="Blye J."/>
            <person name="Boguslavskiy L."/>
            <person name="Bonnet C."/>
            <person name="Boukhgalter B."/>
            <person name="Bourzgui I."/>
            <person name="Brown A."/>
            <person name="Cahill P."/>
            <person name="Channer S."/>
            <person name="Cheshatsang Y."/>
            <person name="Chuda L."/>
            <person name="Citroen M."/>
            <person name="Collymore A."/>
            <person name="Cooke P."/>
            <person name="Costello M."/>
            <person name="D'Aco K."/>
            <person name="Daza R."/>
            <person name="De Haan G."/>
            <person name="DeGray S."/>
            <person name="DeMaso C."/>
            <person name="Dhargay N."/>
            <person name="Dooley K."/>
            <person name="Dooley E."/>
            <person name="Doricent M."/>
            <person name="Dorje P."/>
            <person name="Dorjee K."/>
            <person name="Dupes A."/>
            <person name="Elong R."/>
            <person name="Falk J."/>
            <person name="Farina A."/>
            <person name="Faro S."/>
            <person name="Ferguson D."/>
            <person name="Fisher S."/>
            <person name="Foley C.D."/>
            <person name="Franke A."/>
            <person name="Friedrich D."/>
            <person name="Gadbois L."/>
            <person name="Gearin G."/>
            <person name="Gearin C.R."/>
            <person name="Giannoukos G."/>
            <person name="Goode T."/>
            <person name="Graham J."/>
            <person name="Grandbois E."/>
            <person name="Grewal S."/>
            <person name="Gyaltsen K."/>
            <person name="Hafez N."/>
            <person name="Hagos B."/>
            <person name="Hall J."/>
            <person name="Henson C."/>
            <person name="Hollinger A."/>
            <person name="Honan T."/>
            <person name="Huard M.D."/>
            <person name="Hughes L."/>
            <person name="Hurhula B."/>
            <person name="Husby M.E."/>
            <person name="Kamat A."/>
            <person name="Kanga B."/>
            <person name="Kashin S."/>
            <person name="Khazanovich D."/>
            <person name="Kisner P."/>
            <person name="Lance K."/>
            <person name="Lara M."/>
            <person name="Lee W."/>
            <person name="Lennon N."/>
            <person name="Letendre F."/>
            <person name="LeVine R."/>
            <person name="Lipovsky A."/>
            <person name="Liu X."/>
            <person name="Liu J."/>
            <person name="Liu S."/>
            <person name="Lokyitsang T."/>
            <person name="Lokyitsang Y."/>
            <person name="Lubonja R."/>
            <person name="Lui A."/>
            <person name="MacDonald P."/>
            <person name="Magnisalis V."/>
            <person name="Maru K."/>
            <person name="Matthews C."/>
            <person name="McCusker W."/>
            <person name="McDonough S."/>
            <person name="Mehta T."/>
            <person name="Meldrim J."/>
            <person name="Meneus L."/>
            <person name="Mihai O."/>
            <person name="Mihalev A."/>
            <person name="Mihova T."/>
            <person name="Mittelman R."/>
            <person name="Mlenga V."/>
            <person name="Montmayeur A."/>
            <person name="Mulrain L."/>
            <person name="Navidi A."/>
            <person name="Naylor J."/>
            <person name="Negash T."/>
            <person name="Nguyen T."/>
            <person name="Nguyen N."/>
            <person name="Nicol R."/>
            <person name="Norbu C."/>
            <person name="Norbu N."/>
            <person name="Novod N."/>
            <person name="O'Neill B."/>
            <person name="Osman S."/>
            <person name="Markiewicz E."/>
            <person name="Oyono O.L."/>
            <person name="Patti C."/>
            <person name="Phunkhang P."/>
            <person name="Pierre F."/>
            <person name="Priest M."/>
            <person name="Raghuraman S."/>
            <person name="Rege F."/>
            <person name="Reyes R."/>
            <person name="Rise C."/>
            <person name="Rogov P."/>
            <person name="Ross K."/>
            <person name="Ryan E."/>
            <person name="Settipalli S."/>
            <person name="Shea T."/>
            <person name="Sherpa N."/>
            <person name="Shi L."/>
            <person name="Shih D."/>
            <person name="Sparrow T."/>
            <person name="Spaulding J."/>
            <person name="Stalker J."/>
            <person name="Stange-Thomann N."/>
            <person name="Stavropoulos S."/>
            <person name="Stone C."/>
            <person name="Strader C."/>
            <person name="Tesfaye S."/>
            <person name="Thomson T."/>
            <person name="Thoulutsang Y."/>
            <person name="Thoulutsang D."/>
            <person name="Topham K."/>
            <person name="Topping I."/>
            <person name="Tsamla T."/>
            <person name="Vassiliev H."/>
            <person name="Vo A."/>
            <person name="Wangchuk T."/>
            <person name="Wangdi T."/>
            <person name="Weiand M."/>
            <person name="Wilkinson J."/>
            <person name="Wilson A."/>
            <person name="Yadav S."/>
            <person name="Young G."/>
            <person name="Yu Q."/>
            <person name="Zembek L."/>
            <person name="Zhong D."/>
            <person name="Zimmer A."/>
            <person name="Zwirko Z."/>
            <person name="Jaffe D.B."/>
            <person name="Alvarez P."/>
            <person name="Brockman W."/>
            <person name="Butler J."/>
            <person name="Chin C."/>
            <person name="Gnerre S."/>
            <person name="Grabherr M."/>
            <person name="Kleber M."/>
            <person name="Mauceli E."/>
            <person name="MacCallum I."/>
        </authorList>
    </citation>
    <scope>NUCLEOTIDE SEQUENCE [LARGE SCALE GENOMIC DNA]</scope>
    <source>
        <strain evidence="3">Tucson 15287-2541.00</strain>
    </source>
</reference>
<dbReference type="HOGENOM" id="CLU_177999_0_0_1"/>
<dbReference type="EMBL" id="CH916373">
    <property type="protein sequence ID" value="EDV94443.1"/>
    <property type="molecule type" value="Genomic_DNA"/>
</dbReference>
<dbReference type="OrthoDB" id="48571at2759"/>
<dbReference type="Proteomes" id="UP000001070">
    <property type="component" value="Unassembled WGS sequence"/>
</dbReference>
<proteinExistence type="predicted"/>
<dbReference type="STRING" id="7222.B4JRQ3"/>
<protein>
    <submittedName>
        <fullName evidence="2">GH19672</fullName>
    </submittedName>
</protein>
<evidence type="ECO:0000313" key="2">
    <source>
        <dbReference type="EMBL" id="EDV94443.1"/>
    </source>
</evidence>
<dbReference type="Pfam" id="PF12554">
    <property type="entry name" value="MOZART1"/>
    <property type="match status" value="1"/>
</dbReference>
<dbReference type="InParanoid" id="B4JRQ3"/>
<organism evidence="3">
    <name type="scientific">Drosophila grimshawi</name>
    <name type="common">Hawaiian fruit fly</name>
    <name type="synonym">Idiomyia grimshawi</name>
    <dbReference type="NCBI Taxonomy" id="7222"/>
    <lineage>
        <taxon>Eukaryota</taxon>
        <taxon>Metazoa</taxon>
        <taxon>Ecdysozoa</taxon>
        <taxon>Arthropoda</taxon>
        <taxon>Hexapoda</taxon>
        <taxon>Insecta</taxon>
        <taxon>Pterygota</taxon>
        <taxon>Neoptera</taxon>
        <taxon>Endopterygota</taxon>
        <taxon>Diptera</taxon>
        <taxon>Brachycera</taxon>
        <taxon>Muscomorpha</taxon>
        <taxon>Ephydroidea</taxon>
        <taxon>Drosophilidae</taxon>
        <taxon>Drosophila</taxon>
        <taxon>Hawaiian Drosophila</taxon>
    </lineage>
</organism>
<gene>
    <name evidence="2" type="primary">Dgri\GH19672</name>
    <name evidence="2" type="ORF">Dgri_GH19672</name>
</gene>
<evidence type="ECO:0000256" key="1">
    <source>
        <dbReference type="SAM" id="MobiDB-lite"/>
    </source>
</evidence>
<keyword evidence="3" id="KW-1185">Reference proteome</keyword>
<feature type="compositionally biased region" description="Basic and acidic residues" evidence="1">
    <location>
        <begin position="14"/>
        <end position="34"/>
    </location>
</feature>
<accession>B4JRQ3</accession>
<sequence length="104" mass="11479">MLQQESDAVEQPDEDRNKEVAAVEKPSKKDKEKVDSFINKSSELRIAVHGMSSLINTRLSSEALQTCLALIEAGVHSKALADIVMHILDDNAKRQEAEHGNTQP</sequence>
<dbReference type="GO" id="GO:0000931">
    <property type="term" value="C:gamma-tubulin ring complex"/>
    <property type="evidence" value="ECO:0007669"/>
    <property type="project" value="InterPro"/>
</dbReference>
<dbReference type="PhylomeDB" id="B4JRQ3"/>
<dbReference type="GO" id="GO:0033566">
    <property type="term" value="P:gamma-tubulin complex localization"/>
    <property type="evidence" value="ECO:0007669"/>
    <property type="project" value="InterPro"/>
</dbReference>